<dbReference type="RefSeq" id="WP_126628856.1">
    <property type="nucleotide sequence ID" value="NZ_BIFT01000001.1"/>
</dbReference>
<dbReference type="OrthoDB" id="157074at2"/>
<reference evidence="2" key="1">
    <citation type="submission" date="2018-12" db="EMBL/GenBank/DDBJ databases">
        <title>Tengunoibacter tsumagoiensis gen. nov., sp. nov., Dictyobacter kobayashii sp. nov., D. alpinus sp. nov., and D. joshuensis sp. nov. and description of Dictyobacteraceae fam. nov. within the order Ktedonobacterales isolated from Tengu-no-mugimeshi.</title>
        <authorList>
            <person name="Wang C.M."/>
            <person name="Zheng Y."/>
            <person name="Sakai Y."/>
            <person name="Toyoda A."/>
            <person name="Minakuchi Y."/>
            <person name="Abe K."/>
            <person name="Yokota A."/>
            <person name="Yabe S."/>
        </authorList>
    </citation>
    <scope>NUCLEOTIDE SEQUENCE [LARGE SCALE GENOMIC DNA]</scope>
    <source>
        <strain evidence="2">Uno16</strain>
    </source>
</reference>
<evidence type="ECO:0008006" key="3">
    <source>
        <dbReference type="Google" id="ProtNLM"/>
    </source>
</evidence>
<dbReference type="InterPro" id="IPR043519">
    <property type="entry name" value="NT_sf"/>
</dbReference>
<name>A0A402BBH3_9CHLR</name>
<dbReference type="Proteomes" id="UP000287171">
    <property type="component" value="Unassembled WGS sequence"/>
</dbReference>
<evidence type="ECO:0000313" key="1">
    <source>
        <dbReference type="EMBL" id="GCE28666.1"/>
    </source>
</evidence>
<dbReference type="EMBL" id="BIFT01000001">
    <property type="protein sequence ID" value="GCE28666.1"/>
    <property type="molecule type" value="Genomic_DNA"/>
</dbReference>
<evidence type="ECO:0000313" key="2">
    <source>
        <dbReference type="Proteomes" id="UP000287171"/>
    </source>
</evidence>
<proteinExistence type="predicted"/>
<gene>
    <name evidence="1" type="ORF">KDA_41500</name>
</gene>
<dbReference type="SUPFAM" id="SSF81301">
    <property type="entry name" value="Nucleotidyltransferase"/>
    <property type="match status" value="1"/>
</dbReference>
<accession>A0A402BBH3</accession>
<organism evidence="1 2">
    <name type="scientific">Dictyobacter alpinus</name>
    <dbReference type="NCBI Taxonomy" id="2014873"/>
    <lineage>
        <taxon>Bacteria</taxon>
        <taxon>Bacillati</taxon>
        <taxon>Chloroflexota</taxon>
        <taxon>Ktedonobacteria</taxon>
        <taxon>Ktedonobacterales</taxon>
        <taxon>Dictyobacteraceae</taxon>
        <taxon>Dictyobacter</taxon>
    </lineage>
</organism>
<protein>
    <recommendedName>
        <fullName evidence="3">Adenylyltransferase AadA C-terminal domain-containing protein</fullName>
    </recommendedName>
</protein>
<sequence length="297" mass="34292">MEQQLRLAATSGNAQIDAILTGTIGLLETALPERIRAYYLHGSFFDHTGIATSDIDLFLVANGSFTAAERAIIQRIMHYCSLFSPFMAELNALDEGPLLANGHYRIQAASNLLWGRDIREQLPLQSMEQYLHLYAHFPYIYIANMLRQLENIVPPLTYPDADGEFYGYDQPLMPPQNEPRRNIKKFVTSVCWSATVLLAWQAGQTVPGKQASVHMYRAHINDEWTQFIEDVYTWGNQRWHYLIPEALAERQRLRSLCQQALAFEQHYIQHYRNYLHQQLDTNGPDAQLAQKRLHGWK</sequence>
<keyword evidence="2" id="KW-1185">Reference proteome</keyword>
<dbReference type="AlphaFoldDB" id="A0A402BBH3"/>
<comment type="caution">
    <text evidence="1">The sequence shown here is derived from an EMBL/GenBank/DDBJ whole genome shotgun (WGS) entry which is preliminary data.</text>
</comment>